<evidence type="ECO:0000313" key="1">
    <source>
        <dbReference type="EMBL" id="KAF2224471.1"/>
    </source>
</evidence>
<dbReference type="Proteomes" id="UP000799538">
    <property type="component" value="Unassembled WGS sequence"/>
</dbReference>
<sequence>MDFPLGLYTFHPLRFSLAHKHHGFQMRSGWLRDPDSFEDREDHLNDMLIEPWAVNGMKYNMDEAFYPQLKRIIRSYKLARDMYDPGRASGIKDPCRGRHHVTWYYQNTRL</sequence>
<name>A0A6A6GFM3_9PEZI</name>
<evidence type="ECO:0000313" key="2">
    <source>
        <dbReference type="Proteomes" id="UP000799538"/>
    </source>
</evidence>
<protein>
    <submittedName>
        <fullName evidence="1">Uncharacterized protein</fullName>
    </submittedName>
</protein>
<proteinExistence type="predicted"/>
<dbReference type="AlphaFoldDB" id="A0A6A6GFM3"/>
<accession>A0A6A6GFM3</accession>
<organism evidence="1 2">
    <name type="scientific">Elsinoe ampelina</name>
    <dbReference type="NCBI Taxonomy" id="302913"/>
    <lineage>
        <taxon>Eukaryota</taxon>
        <taxon>Fungi</taxon>
        <taxon>Dikarya</taxon>
        <taxon>Ascomycota</taxon>
        <taxon>Pezizomycotina</taxon>
        <taxon>Dothideomycetes</taxon>
        <taxon>Dothideomycetidae</taxon>
        <taxon>Myriangiales</taxon>
        <taxon>Elsinoaceae</taxon>
        <taxon>Elsinoe</taxon>
    </lineage>
</organism>
<keyword evidence="2" id="KW-1185">Reference proteome</keyword>
<reference evidence="2" key="1">
    <citation type="journal article" date="2020" name="Stud. Mycol.">
        <title>101 Dothideomycetes genomes: A test case for predicting lifestyles and emergence of pathogens.</title>
        <authorList>
            <person name="Haridas S."/>
            <person name="Albert R."/>
            <person name="Binder M."/>
            <person name="Bloem J."/>
            <person name="LaButti K."/>
            <person name="Salamov A."/>
            <person name="Andreopoulos B."/>
            <person name="Baker S."/>
            <person name="Barry K."/>
            <person name="Bills G."/>
            <person name="Bluhm B."/>
            <person name="Cannon C."/>
            <person name="Castanera R."/>
            <person name="Culley D."/>
            <person name="Daum C."/>
            <person name="Ezra D."/>
            <person name="Gonzalez J."/>
            <person name="Henrissat B."/>
            <person name="Kuo A."/>
            <person name="Liang C."/>
            <person name="Lipzen A."/>
            <person name="Lutzoni F."/>
            <person name="Magnuson J."/>
            <person name="Mondo S."/>
            <person name="Nolan M."/>
            <person name="Ohm R."/>
            <person name="Pangilinan J."/>
            <person name="Park H.-J."/>
            <person name="Ramirez L."/>
            <person name="Alfaro M."/>
            <person name="Sun H."/>
            <person name="Tritt A."/>
            <person name="Yoshinaga Y."/>
            <person name="Zwiers L.-H."/>
            <person name="Turgeon B."/>
            <person name="Goodwin S."/>
            <person name="Spatafora J."/>
            <person name="Crous P."/>
            <person name="Grigoriev I."/>
        </authorList>
    </citation>
    <scope>NUCLEOTIDE SEQUENCE [LARGE SCALE GENOMIC DNA]</scope>
    <source>
        <strain evidence="2">CECT 20119</strain>
    </source>
</reference>
<dbReference type="OrthoDB" id="3629596at2759"/>
<dbReference type="EMBL" id="ML992505">
    <property type="protein sequence ID" value="KAF2224471.1"/>
    <property type="molecule type" value="Genomic_DNA"/>
</dbReference>
<gene>
    <name evidence="1" type="ORF">BDZ85DRAFT_261022</name>
</gene>